<dbReference type="RefSeq" id="WP_101073393.1">
    <property type="nucleotide sequence ID" value="NZ_PISP01000002.1"/>
</dbReference>
<evidence type="ECO:0000313" key="3">
    <source>
        <dbReference type="EMBL" id="PKD43854.1"/>
    </source>
</evidence>
<dbReference type="InterPro" id="IPR029058">
    <property type="entry name" value="AB_hydrolase_fold"/>
</dbReference>
<dbReference type="InterPro" id="IPR051049">
    <property type="entry name" value="Dienelactone_hydrolase-like"/>
</dbReference>
<proteinExistence type="predicted"/>
<dbReference type="AlphaFoldDB" id="A0A2N0VI66"/>
<reference evidence="3 4" key="1">
    <citation type="submission" date="2017-11" db="EMBL/GenBank/DDBJ databases">
        <title>Rhodohalobacter 15182 sp. nov., isolated from a salt lake.</title>
        <authorList>
            <person name="Han S."/>
        </authorList>
    </citation>
    <scope>NUCLEOTIDE SEQUENCE [LARGE SCALE GENOMIC DNA]</scope>
    <source>
        <strain evidence="3 4">15182</strain>
    </source>
</reference>
<dbReference type="Gene3D" id="3.40.50.1820">
    <property type="entry name" value="alpha/beta hydrolase"/>
    <property type="match status" value="1"/>
</dbReference>
<keyword evidence="4" id="KW-1185">Reference proteome</keyword>
<gene>
    <name evidence="3" type="ORF">CWD77_09885</name>
</gene>
<feature type="signal peptide" evidence="1">
    <location>
        <begin position="1"/>
        <end position="19"/>
    </location>
</feature>
<evidence type="ECO:0000259" key="2">
    <source>
        <dbReference type="Pfam" id="PF01738"/>
    </source>
</evidence>
<dbReference type="OrthoDB" id="9787933at2"/>
<dbReference type="EMBL" id="PISP01000002">
    <property type="protein sequence ID" value="PKD43854.1"/>
    <property type="molecule type" value="Genomic_DNA"/>
</dbReference>
<organism evidence="3 4">
    <name type="scientific">Rhodohalobacter barkolensis</name>
    <dbReference type="NCBI Taxonomy" id="2053187"/>
    <lineage>
        <taxon>Bacteria</taxon>
        <taxon>Pseudomonadati</taxon>
        <taxon>Balneolota</taxon>
        <taxon>Balneolia</taxon>
        <taxon>Balneolales</taxon>
        <taxon>Balneolaceae</taxon>
        <taxon>Rhodohalobacter</taxon>
    </lineage>
</organism>
<feature type="domain" description="Dienelactone hydrolase" evidence="2">
    <location>
        <begin position="49"/>
        <end position="259"/>
    </location>
</feature>
<evidence type="ECO:0000256" key="1">
    <source>
        <dbReference type="SAM" id="SignalP"/>
    </source>
</evidence>
<dbReference type="InterPro" id="IPR002925">
    <property type="entry name" value="Dienelactn_hydro"/>
</dbReference>
<dbReference type="SUPFAM" id="SSF53474">
    <property type="entry name" value="alpha/beta-Hydrolases"/>
    <property type="match status" value="1"/>
</dbReference>
<protein>
    <submittedName>
        <fullName evidence="3">Carboxymethylenebutenolidase</fullName>
    </submittedName>
</protein>
<dbReference type="PANTHER" id="PTHR46623:SF6">
    <property type="entry name" value="ALPHA_BETA-HYDROLASES SUPERFAMILY PROTEIN"/>
    <property type="match status" value="1"/>
</dbReference>
<feature type="chain" id="PRO_5014883992" evidence="1">
    <location>
        <begin position="20"/>
        <end position="265"/>
    </location>
</feature>
<evidence type="ECO:0000313" key="4">
    <source>
        <dbReference type="Proteomes" id="UP000233398"/>
    </source>
</evidence>
<dbReference type="Proteomes" id="UP000233398">
    <property type="component" value="Unassembled WGS sequence"/>
</dbReference>
<keyword evidence="1" id="KW-0732">Signal</keyword>
<dbReference type="Pfam" id="PF01738">
    <property type="entry name" value="DLH"/>
    <property type="match status" value="1"/>
</dbReference>
<dbReference type="GO" id="GO:0016787">
    <property type="term" value="F:hydrolase activity"/>
    <property type="evidence" value="ECO:0007669"/>
    <property type="project" value="InterPro"/>
</dbReference>
<comment type="caution">
    <text evidence="3">The sequence shown here is derived from an EMBL/GenBank/DDBJ whole genome shotgun (WGS) entry which is preliminary data.</text>
</comment>
<sequence length="265" mass="29827">MKYLILTLSLLFVSQTVSAQDFALQQLEDSPRHQEWVEVKDGDRTIHSFVVYPEVSENAMAVIVIHENRGLTDWVRSFADQLAAEGYIAIAPDLLSQFDENYQRTRDFESSDAARDALYQLEPQRITQDLMAVQNYVTDLPAATGEVVVAGFCWGGSQSFRYATNADGLSAALVFYGSATTDEDRIRNISSPVYGFYGGDDQRINSTIPETSELMEKHDKTYIYNIYEGAGHGYMRTGDAPDAERANKTARDSSWEWIRDILSDL</sequence>
<name>A0A2N0VI66_9BACT</name>
<accession>A0A2N0VI66</accession>
<dbReference type="PANTHER" id="PTHR46623">
    <property type="entry name" value="CARBOXYMETHYLENEBUTENOLIDASE-RELATED"/>
    <property type="match status" value="1"/>
</dbReference>